<evidence type="ECO:0000313" key="2">
    <source>
        <dbReference type="EMBL" id="RTQ33048.1"/>
    </source>
</evidence>
<keyword evidence="1" id="KW-0732">Signal</keyword>
<keyword evidence="3" id="KW-1185">Reference proteome</keyword>
<evidence type="ECO:0000256" key="1">
    <source>
        <dbReference type="SAM" id="SignalP"/>
    </source>
</evidence>
<reference evidence="2 3" key="1">
    <citation type="submission" date="2018-12" db="EMBL/GenBank/DDBJ databases">
        <title>The genome of Variovorax gossypii DSM 100435.</title>
        <authorList>
            <person name="Gao J."/>
            <person name="Sun J."/>
        </authorList>
    </citation>
    <scope>NUCLEOTIDE SEQUENCE [LARGE SCALE GENOMIC DNA]</scope>
    <source>
        <strain evidence="2 3">DSM 100435</strain>
    </source>
</reference>
<sequence>MQCLSARVRRTSLRAASAGALLICLSACEPAATSPASPPANSTMAPAATPVPVSAEASSLQGLLGVLGGQAAAPWAAFDSVAGVRWSDAKPLDNPDTVSPDATHYRGGDMLLAGFGEVDVPDGKVGAQAGVKKDNEGHVGVVLHGNASDVLSIALQKFYPSDDTQGILQRQFGSDAAVKPIAGRCTLDDGTSAPNTQKNAFYELGIPGIAMPLFAETYVDEDGGNQGPGVTNFVFYRNKPLQRIAGMQCKAS</sequence>
<gene>
    <name evidence="2" type="ORF">EJP69_20405</name>
</gene>
<protein>
    <submittedName>
        <fullName evidence="2">Uncharacterized protein</fullName>
    </submittedName>
</protein>
<accession>A0A3S0HD60</accession>
<feature type="chain" id="PRO_5018532730" evidence="1">
    <location>
        <begin position="32"/>
        <end position="252"/>
    </location>
</feature>
<dbReference type="AlphaFoldDB" id="A0A3S0HD60"/>
<evidence type="ECO:0000313" key="3">
    <source>
        <dbReference type="Proteomes" id="UP000267418"/>
    </source>
</evidence>
<dbReference type="Proteomes" id="UP000267418">
    <property type="component" value="Unassembled WGS sequence"/>
</dbReference>
<feature type="signal peptide" evidence="1">
    <location>
        <begin position="1"/>
        <end position="31"/>
    </location>
</feature>
<name>A0A3S0HD60_9BURK</name>
<comment type="caution">
    <text evidence="2">The sequence shown here is derived from an EMBL/GenBank/DDBJ whole genome shotgun (WGS) entry which is preliminary data.</text>
</comment>
<dbReference type="OrthoDB" id="5953724at2"/>
<organism evidence="2 3">
    <name type="scientific">Variovorax gossypii</name>
    <dbReference type="NCBI Taxonomy" id="1679495"/>
    <lineage>
        <taxon>Bacteria</taxon>
        <taxon>Pseudomonadati</taxon>
        <taxon>Pseudomonadota</taxon>
        <taxon>Betaproteobacteria</taxon>
        <taxon>Burkholderiales</taxon>
        <taxon>Comamonadaceae</taxon>
        <taxon>Variovorax</taxon>
    </lineage>
</organism>
<dbReference type="EMBL" id="RXOE01000005">
    <property type="protein sequence ID" value="RTQ33048.1"/>
    <property type="molecule type" value="Genomic_DNA"/>
</dbReference>
<proteinExistence type="predicted"/>